<dbReference type="EMBL" id="WNLA01000006">
    <property type="protein sequence ID" value="MTW02698.1"/>
    <property type="molecule type" value="Genomic_DNA"/>
</dbReference>
<evidence type="ECO:0000313" key="1">
    <source>
        <dbReference type="EMBL" id="MTW02698.1"/>
    </source>
</evidence>
<protein>
    <submittedName>
        <fullName evidence="1">PRTRC system protein F</fullName>
    </submittedName>
</protein>
<evidence type="ECO:0000313" key="2">
    <source>
        <dbReference type="Proteomes" id="UP000484015"/>
    </source>
</evidence>
<accession>A0A6L6Q0D0</accession>
<dbReference type="NCBIfam" id="TIGR03742">
    <property type="entry name" value="PRTRC_F"/>
    <property type="match status" value="1"/>
</dbReference>
<reference evidence="1 2" key="1">
    <citation type="submission" date="2019-11" db="EMBL/GenBank/DDBJ databases">
        <title>Type strains purchased from KCTC, JCM and DSMZ.</title>
        <authorList>
            <person name="Lu H."/>
        </authorList>
    </citation>
    <scope>NUCLEOTIDE SEQUENCE [LARGE SCALE GENOMIC DNA]</scope>
    <source>
        <strain evidence="1 2">KCTC 42409</strain>
    </source>
</reference>
<keyword evidence="2" id="KW-1185">Reference proteome</keyword>
<dbReference type="InterPro" id="IPR022283">
    <property type="entry name" value="PRTRC_protein-F"/>
</dbReference>
<proteinExistence type="predicted"/>
<dbReference type="AlphaFoldDB" id="A0A6L6Q0D0"/>
<dbReference type="OrthoDB" id="8555684at2"/>
<dbReference type="Proteomes" id="UP000484015">
    <property type="component" value="Unassembled WGS sequence"/>
</dbReference>
<comment type="caution">
    <text evidence="1">The sequence shown here is derived from an EMBL/GenBank/DDBJ whole genome shotgun (WGS) entry which is preliminary data.</text>
</comment>
<name>A0A6L6Q0D0_9BURK</name>
<organism evidence="1 2">
    <name type="scientific">Pseudoduganella ginsengisoli</name>
    <dbReference type="NCBI Taxonomy" id="1462440"/>
    <lineage>
        <taxon>Bacteria</taxon>
        <taxon>Pseudomonadati</taxon>
        <taxon>Pseudomonadota</taxon>
        <taxon>Betaproteobacteria</taxon>
        <taxon>Burkholderiales</taxon>
        <taxon>Oxalobacteraceae</taxon>
        <taxon>Telluria group</taxon>
        <taxon>Pseudoduganella</taxon>
    </lineage>
</organism>
<gene>
    <name evidence="1" type="ORF">GM668_11450</name>
</gene>
<sequence>MNWLAGYKKSLSAARSARKVHDELERIYRLDHRHGGRTRRTLRRQDEPRAEQAAPYSCRALLAALCARLRQHRDRRRPSGTASRTALAMAAAPTLAALAQPVLAADIPATILPAAGQRVAGTLAGYLACAKVITRRDFPLAASDPLAACAAVLSKWLHRHIGDTACLEPLFQIEPVAIDHIDDFDEAACALDAAEAQAVRGVHIRWSERNICHWTVGPGFERLEAAVPGLGATVLDILEEKSWQAYPLFTPSNVLDEASNQYWLGEEDETEMLDSECGDDKEAWEAMRADMVTRADIEQAFPAWALRRRPERMPLPVLRDIAIEHVDGYVRRATTLALALAETPTDNTFASRREGLFTGFCAVLCWRDEDIAVRVSDDYAHYAWQGDSFEEIGEVILPTADPRAFRQWMRAMEPNLRAIGLIDQLLLHLAEGY</sequence>
<dbReference type="Pfam" id="PF14456">
    <property type="entry name" value="alpha-hel2"/>
    <property type="match status" value="2"/>
</dbReference>